<feature type="region of interest" description="Disordered" evidence="1">
    <location>
        <begin position="485"/>
        <end position="507"/>
    </location>
</feature>
<dbReference type="PANTHER" id="PTHR30267:SF2">
    <property type="entry name" value="PROTEIN PRKA"/>
    <property type="match status" value="1"/>
</dbReference>
<sequence>MDRPLTELKTLGDLKAIGYRPLTVKDELRKNLIAKLRRGEEIFPGIIGYERTVIPQIQNAILGRHDMILLGLRGQAKTRLIRMLPELLDEYIPIIQGSEVNDNPFAPISKYGREMVADMGDDTPIEWLHRSRRYAEKLATPDTTIADLIGDIDPIKAVNRRLTYADEEVIHFGLIPRTNRGIFAINELPDLQPRIQVGLLNILEEQDIQIRGFNIRFPLDVLLVFTANPEDYTNRGNIITPLKDRIDSQIITHYPKTLEIGIAITQQEAWQERDGQVRVHIPYFFREIIEQIAFEARKSEYVDQKSGVSVRMTRAALECLISAAERRALLNGETETTLRISDLLLIEPAITGKIELVYEGEQEGVQNVARLLVGRAIKAIFPRYFPDPTNRKEGRAPYQPILDWFAKGGQVELNPELPFVEYARRLEAVEGLCAVVQRYTRPNTREETASMMEFVLEALHQHSLLGKDLFEQETRYSDMMGAMLSSLGRDDDEESDDDEEEDFRRYR</sequence>
<comment type="caution">
    <text evidence="3">The sequence shown here is derived from an EMBL/GenBank/DDBJ whole genome shotgun (WGS) entry which is preliminary data.</text>
</comment>
<accession>A0A7V2B1U4</accession>
<organism evidence="3">
    <name type="scientific">Rhodothermus marinus</name>
    <name type="common">Rhodothermus obamensis</name>
    <dbReference type="NCBI Taxonomy" id="29549"/>
    <lineage>
        <taxon>Bacteria</taxon>
        <taxon>Pseudomonadati</taxon>
        <taxon>Rhodothermota</taxon>
        <taxon>Rhodothermia</taxon>
        <taxon>Rhodothermales</taxon>
        <taxon>Rhodothermaceae</taxon>
        <taxon>Rhodothermus</taxon>
    </lineage>
</organism>
<dbReference type="SUPFAM" id="SSF52540">
    <property type="entry name" value="P-loop containing nucleoside triphosphate hydrolases"/>
    <property type="match status" value="1"/>
</dbReference>
<gene>
    <name evidence="3" type="ORF">ENO59_09660</name>
</gene>
<proteinExistence type="predicted"/>
<dbReference type="AlphaFoldDB" id="A0A7V2B1U4"/>
<evidence type="ECO:0000313" key="3">
    <source>
        <dbReference type="EMBL" id="HER96764.1"/>
    </source>
</evidence>
<reference evidence="3" key="1">
    <citation type="journal article" date="2020" name="mSystems">
        <title>Genome- and Community-Level Interaction Insights into Carbon Utilization and Element Cycling Functions of Hydrothermarchaeota in Hydrothermal Sediment.</title>
        <authorList>
            <person name="Zhou Z."/>
            <person name="Liu Y."/>
            <person name="Xu W."/>
            <person name="Pan J."/>
            <person name="Luo Z.H."/>
            <person name="Li M."/>
        </authorList>
    </citation>
    <scope>NUCLEOTIDE SEQUENCE [LARGE SCALE GENOMIC DNA]</scope>
    <source>
        <strain evidence="3">SpSt-143</strain>
    </source>
</reference>
<dbReference type="GO" id="GO:0004672">
    <property type="term" value="F:protein kinase activity"/>
    <property type="evidence" value="ECO:0007669"/>
    <property type="project" value="TreeGrafter"/>
</dbReference>
<dbReference type="GO" id="GO:0005524">
    <property type="term" value="F:ATP binding"/>
    <property type="evidence" value="ECO:0007669"/>
    <property type="project" value="InterPro"/>
</dbReference>
<evidence type="ECO:0000259" key="2">
    <source>
        <dbReference type="Pfam" id="PF07728"/>
    </source>
</evidence>
<dbReference type="Pfam" id="PF07728">
    <property type="entry name" value="AAA_5"/>
    <property type="match status" value="1"/>
</dbReference>
<dbReference type="EMBL" id="DSGB01000006">
    <property type="protein sequence ID" value="HER96764.1"/>
    <property type="molecule type" value="Genomic_DNA"/>
</dbReference>
<dbReference type="InterPro" id="IPR011704">
    <property type="entry name" value="ATPase_dyneun-rel_AAA"/>
</dbReference>
<feature type="compositionally biased region" description="Acidic residues" evidence="1">
    <location>
        <begin position="490"/>
        <end position="501"/>
    </location>
</feature>
<evidence type="ECO:0000256" key="1">
    <source>
        <dbReference type="SAM" id="MobiDB-lite"/>
    </source>
</evidence>
<dbReference type="GO" id="GO:0016887">
    <property type="term" value="F:ATP hydrolysis activity"/>
    <property type="evidence" value="ECO:0007669"/>
    <property type="project" value="InterPro"/>
</dbReference>
<feature type="domain" description="ATPase dynein-related AAA" evidence="2">
    <location>
        <begin position="131"/>
        <end position="245"/>
    </location>
</feature>
<protein>
    <submittedName>
        <fullName evidence="3">Magnesium chelatase</fullName>
    </submittedName>
</protein>
<dbReference type="Gene3D" id="3.40.50.300">
    <property type="entry name" value="P-loop containing nucleotide triphosphate hydrolases"/>
    <property type="match status" value="1"/>
</dbReference>
<dbReference type="PANTHER" id="PTHR30267">
    <property type="entry name" value="PROTEIN KINASE PRKA"/>
    <property type="match status" value="1"/>
</dbReference>
<dbReference type="InterPro" id="IPR027417">
    <property type="entry name" value="P-loop_NTPase"/>
</dbReference>
<name>A0A7V2B1U4_RHOMR</name>